<feature type="transmembrane region" description="Helical" evidence="1">
    <location>
        <begin position="394"/>
        <end position="412"/>
    </location>
</feature>
<feature type="transmembrane region" description="Helical" evidence="1">
    <location>
        <begin position="316"/>
        <end position="341"/>
    </location>
</feature>
<dbReference type="RefSeq" id="WP_007311556.1">
    <property type="nucleotide sequence ID" value="NZ_AESD01000523.1"/>
</dbReference>
<gene>
    <name evidence="2" type="ORF">CWATWH0003_3506</name>
</gene>
<evidence type="ECO:0000256" key="1">
    <source>
        <dbReference type="SAM" id="Phobius"/>
    </source>
</evidence>
<dbReference type="AlphaFoldDB" id="G5J7S0"/>
<feature type="transmembrane region" description="Helical" evidence="1">
    <location>
        <begin position="74"/>
        <end position="94"/>
    </location>
</feature>
<dbReference type="PATRIC" id="fig|423471.3.peg.3288"/>
<keyword evidence="1" id="KW-1133">Transmembrane helix</keyword>
<feature type="transmembrane region" description="Helical" evidence="1">
    <location>
        <begin position="45"/>
        <end position="68"/>
    </location>
</feature>
<feature type="transmembrane region" description="Helical" evidence="1">
    <location>
        <begin position="418"/>
        <end position="435"/>
    </location>
</feature>
<comment type="caution">
    <text evidence="2">The sequence shown here is derived from an EMBL/GenBank/DDBJ whole genome shotgun (WGS) entry which is preliminary data.</text>
</comment>
<accession>G5J7S0</accession>
<sequence length="445" mass="49877">MNVFSPNNFMSFNDINYLACLITSSLLLSIFIFRKYLFLKPSLIVIVLFHILIQWSAAVNSGFIKSYLPHHWDFFIIVHGFPLIGIYLSCFIVSNKQSKKIWERLLYIGQTIDSKQIKLQKKSLIILLILTVLITLVYLSYVPLSQTGLYSILTDPLNSSSAREESFKLISNKILRYAYSFMRESFGPLLVVLCTLKINLALSKKNILLAFYFSFILIMTSVALSLAGSRATLGEIILAIILANMLNNIRKINPLLVLIGFVLVTVPLVLLSLLREGRALTFENFWLMLSTGVFDRIFLAPLKTGIWYAHYAQNQGFWGIVGVSKIASFLGLEGVNIPNYIGLNYMNVSIDSVSANTSFVFAYYSYFGLIGLLLCLIFLLFLDYGIIVVSQLSDGLLIPCISVLAINCLGFISSDYTTVLLTGGFLVTLLTVTILDKIGTNLRIK</sequence>
<feature type="transmembrane region" description="Helical" evidence="1">
    <location>
        <begin position="209"/>
        <end position="227"/>
    </location>
</feature>
<feature type="transmembrane region" description="Helical" evidence="1">
    <location>
        <begin position="124"/>
        <end position="141"/>
    </location>
</feature>
<feature type="transmembrane region" description="Helical" evidence="1">
    <location>
        <begin position="256"/>
        <end position="274"/>
    </location>
</feature>
<proteinExistence type="predicted"/>
<protein>
    <recommendedName>
        <fullName evidence="4">Oligosaccharide repeat unit polymerase</fullName>
    </recommendedName>
</protein>
<evidence type="ECO:0000313" key="2">
    <source>
        <dbReference type="EMBL" id="EHJ11754.1"/>
    </source>
</evidence>
<reference evidence="2 3" key="1">
    <citation type="journal article" date="2011" name="Front. Microbiol.">
        <title>Two Strains of Crocosphaera watsonii with Highly Conserved Genomes are Distinguished by Strain-Specific Features.</title>
        <authorList>
            <person name="Bench S.R."/>
            <person name="Ilikchyan I.N."/>
            <person name="Tripp H.J."/>
            <person name="Zehr J.P."/>
        </authorList>
    </citation>
    <scope>NUCLEOTIDE SEQUENCE [LARGE SCALE GENOMIC DNA]</scope>
    <source>
        <strain evidence="2 3">WH 0003</strain>
    </source>
</reference>
<feature type="transmembrane region" description="Helical" evidence="1">
    <location>
        <begin position="185"/>
        <end position="202"/>
    </location>
</feature>
<name>G5J7S0_CROWT</name>
<dbReference type="GeneID" id="88767034"/>
<feature type="transmembrane region" description="Helical" evidence="1">
    <location>
        <begin position="361"/>
        <end position="382"/>
    </location>
</feature>
<dbReference type="EMBL" id="AESD01000523">
    <property type="protein sequence ID" value="EHJ11754.1"/>
    <property type="molecule type" value="Genomic_DNA"/>
</dbReference>
<evidence type="ECO:0008006" key="4">
    <source>
        <dbReference type="Google" id="ProtNLM"/>
    </source>
</evidence>
<keyword evidence="1" id="KW-0812">Transmembrane</keyword>
<dbReference type="Proteomes" id="UP000003477">
    <property type="component" value="Unassembled WGS sequence"/>
</dbReference>
<organism evidence="2 3">
    <name type="scientific">Crocosphaera watsonii WH 0003</name>
    <dbReference type="NCBI Taxonomy" id="423471"/>
    <lineage>
        <taxon>Bacteria</taxon>
        <taxon>Bacillati</taxon>
        <taxon>Cyanobacteriota</taxon>
        <taxon>Cyanophyceae</taxon>
        <taxon>Oscillatoriophycideae</taxon>
        <taxon>Chroococcales</taxon>
        <taxon>Aphanothecaceae</taxon>
        <taxon>Crocosphaera</taxon>
    </lineage>
</organism>
<feature type="transmembrane region" description="Helical" evidence="1">
    <location>
        <begin position="15"/>
        <end position="33"/>
    </location>
</feature>
<evidence type="ECO:0000313" key="3">
    <source>
        <dbReference type="Proteomes" id="UP000003477"/>
    </source>
</evidence>
<keyword evidence="1" id="KW-0472">Membrane</keyword>